<protein>
    <submittedName>
        <fullName evidence="7">Putative lipoprotein YiaD</fullName>
    </submittedName>
</protein>
<dbReference type="InterPro" id="IPR006690">
    <property type="entry name" value="OMPA-like_CS"/>
</dbReference>
<evidence type="ECO:0000256" key="2">
    <source>
        <dbReference type="ARBA" id="ARBA00023136"/>
    </source>
</evidence>
<dbReference type="EMBL" id="FUGD01000046">
    <property type="protein sequence ID" value="SJM36416.1"/>
    <property type="molecule type" value="Genomic_DNA"/>
</dbReference>
<accession>A0A1R4ED40</accession>
<dbReference type="CDD" id="cd07185">
    <property type="entry name" value="OmpA_C-like"/>
    <property type="match status" value="1"/>
</dbReference>
<dbReference type="InterPro" id="IPR006665">
    <property type="entry name" value="OmpA-like"/>
</dbReference>
<evidence type="ECO:0000313" key="8">
    <source>
        <dbReference type="Proteomes" id="UP000188169"/>
    </source>
</evidence>
<feature type="domain" description="OmpA-like" evidence="6">
    <location>
        <begin position="97"/>
        <end position="214"/>
    </location>
</feature>
<organism evidence="7 8">
    <name type="scientific">Psychrobacter pasteurii</name>
    <dbReference type="NCBI Taxonomy" id="1945520"/>
    <lineage>
        <taxon>Bacteria</taxon>
        <taxon>Pseudomonadati</taxon>
        <taxon>Pseudomonadota</taxon>
        <taxon>Gammaproteobacteria</taxon>
        <taxon>Moraxellales</taxon>
        <taxon>Moraxellaceae</taxon>
        <taxon>Psychrobacter</taxon>
    </lineage>
</organism>
<dbReference type="PANTHER" id="PTHR30329:SF21">
    <property type="entry name" value="LIPOPROTEIN YIAD-RELATED"/>
    <property type="match status" value="1"/>
</dbReference>
<dbReference type="GO" id="GO:0009279">
    <property type="term" value="C:cell outer membrane"/>
    <property type="evidence" value="ECO:0007669"/>
    <property type="project" value="UniProtKB-SubCell"/>
</dbReference>
<keyword evidence="8" id="KW-1185">Reference proteome</keyword>
<proteinExistence type="predicted"/>
<comment type="subcellular location">
    <subcellularLocation>
        <location evidence="1">Cell outer membrane</location>
    </subcellularLocation>
</comment>
<dbReference type="OrthoDB" id="9782229at2"/>
<keyword evidence="7" id="KW-0449">Lipoprotein</keyword>
<dbReference type="SUPFAM" id="SSF103088">
    <property type="entry name" value="OmpA-like"/>
    <property type="match status" value="1"/>
</dbReference>
<evidence type="ECO:0000256" key="1">
    <source>
        <dbReference type="ARBA" id="ARBA00004442"/>
    </source>
</evidence>
<feature type="signal peptide" evidence="5">
    <location>
        <begin position="1"/>
        <end position="20"/>
    </location>
</feature>
<evidence type="ECO:0000256" key="3">
    <source>
        <dbReference type="ARBA" id="ARBA00023237"/>
    </source>
</evidence>
<dbReference type="PROSITE" id="PS51123">
    <property type="entry name" value="OMPA_2"/>
    <property type="match status" value="1"/>
</dbReference>
<name>A0A1R4ED40_9GAMM</name>
<evidence type="ECO:0000259" key="6">
    <source>
        <dbReference type="PROSITE" id="PS51123"/>
    </source>
</evidence>
<dbReference type="Gene3D" id="3.30.1330.60">
    <property type="entry name" value="OmpA-like domain"/>
    <property type="match status" value="1"/>
</dbReference>
<dbReference type="STRING" id="1945520.A1019T_00377"/>
<evidence type="ECO:0000313" key="7">
    <source>
        <dbReference type="EMBL" id="SJM36416.1"/>
    </source>
</evidence>
<dbReference type="PROSITE" id="PS01068">
    <property type="entry name" value="OMPA_1"/>
    <property type="match status" value="1"/>
</dbReference>
<keyword evidence="5" id="KW-0732">Signal</keyword>
<dbReference type="AlphaFoldDB" id="A0A1R4ED40"/>
<gene>
    <name evidence="7" type="primary">yiaD</name>
    <name evidence="7" type="ORF">A1019T_00377</name>
</gene>
<dbReference type="Proteomes" id="UP000188169">
    <property type="component" value="Unassembled WGS sequence"/>
</dbReference>
<evidence type="ECO:0000256" key="4">
    <source>
        <dbReference type="PROSITE-ProRule" id="PRU00473"/>
    </source>
</evidence>
<dbReference type="RefSeq" id="WP_077447824.1">
    <property type="nucleotide sequence ID" value="NZ_FUGD01000046.1"/>
</dbReference>
<feature type="chain" id="PRO_5012074142" evidence="5">
    <location>
        <begin position="21"/>
        <end position="217"/>
    </location>
</feature>
<dbReference type="PRINTS" id="PR01023">
    <property type="entry name" value="NAFLGMOTY"/>
</dbReference>
<dbReference type="PANTHER" id="PTHR30329">
    <property type="entry name" value="STATOR ELEMENT OF FLAGELLAR MOTOR COMPLEX"/>
    <property type="match status" value="1"/>
</dbReference>
<keyword evidence="2 4" id="KW-0472">Membrane</keyword>
<evidence type="ECO:0000256" key="5">
    <source>
        <dbReference type="SAM" id="SignalP"/>
    </source>
</evidence>
<dbReference type="InterPro" id="IPR036737">
    <property type="entry name" value="OmpA-like_sf"/>
</dbReference>
<dbReference type="InterPro" id="IPR050330">
    <property type="entry name" value="Bact_OuterMem_StrucFunc"/>
</dbReference>
<dbReference type="InterPro" id="IPR006664">
    <property type="entry name" value="OMP_bac"/>
</dbReference>
<sequence length="217" mass="22840">MNNKLMIAALASSLALVGCATDPVTGQQTIHKGALGALGGAAAGAGISKVTGGDKTGRDAAIGAVLGGAIGTYMENQQRQLERDMAGTGVEVKHDGKGNIDLIMPGNITFAHDSTNINPSFYNTLDKLASTMSQYDQSTVTVMGHTDSVGNPTYNQGLSQRRAQAVSSYLQNRGVASYRIQTLGYGQSQPIANNNTEQGRMQNRRVEIKLNAPQNLK</sequence>
<reference evidence="8" key="1">
    <citation type="submission" date="2017-02" db="EMBL/GenBank/DDBJ databases">
        <authorList>
            <person name="Mornico D."/>
        </authorList>
    </citation>
    <scope>NUCLEOTIDE SEQUENCE [LARGE SCALE GENOMIC DNA]</scope>
</reference>
<dbReference type="PROSITE" id="PS51257">
    <property type="entry name" value="PROKAR_LIPOPROTEIN"/>
    <property type="match status" value="1"/>
</dbReference>
<dbReference type="PRINTS" id="PR01021">
    <property type="entry name" value="OMPADOMAIN"/>
</dbReference>
<keyword evidence="3" id="KW-0998">Cell outer membrane</keyword>
<dbReference type="Pfam" id="PF00691">
    <property type="entry name" value="OmpA"/>
    <property type="match status" value="1"/>
</dbReference>